<feature type="domain" description="Metallo-beta-lactamase" evidence="1">
    <location>
        <begin position="25"/>
        <end position="237"/>
    </location>
</feature>
<keyword evidence="2" id="KW-0378">Hydrolase</keyword>
<dbReference type="RefSeq" id="WP_380095672.1">
    <property type="nucleotide sequence ID" value="NZ_JBHRYD010000001.1"/>
</dbReference>
<dbReference type="PANTHER" id="PTHR42951">
    <property type="entry name" value="METALLO-BETA-LACTAMASE DOMAIN-CONTAINING"/>
    <property type="match status" value="1"/>
</dbReference>
<reference evidence="3" key="1">
    <citation type="journal article" date="2019" name="Int. J. Syst. Evol. Microbiol.">
        <title>The Global Catalogue of Microorganisms (GCM) 10K type strain sequencing project: providing services to taxonomists for standard genome sequencing and annotation.</title>
        <authorList>
            <consortium name="The Broad Institute Genomics Platform"/>
            <consortium name="The Broad Institute Genome Sequencing Center for Infectious Disease"/>
            <person name="Wu L."/>
            <person name="Ma J."/>
        </authorList>
    </citation>
    <scope>NUCLEOTIDE SEQUENCE [LARGE SCALE GENOMIC DNA]</scope>
    <source>
        <strain evidence="3">KCTC 42281</strain>
    </source>
</reference>
<dbReference type="Proteomes" id="UP001595613">
    <property type="component" value="Unassembled WGS sequence"/>
</dbReference>
<evidence type="ECO:0000259" key="1">
    <source>
        <dbReference type="SMART" id="SM00849"/>
    </source>
</evidence>
<proteinExistence type="predicted"/>
<dbReference type="Pfam" id="PF00753">
    <property type="entry name" value="Lactamase_B"/>
    <property type="match status" value="1"/>
</dbReference>
<name>A0ABV7X0F3_9HYPH</name>
<dbReference type="InterPro" id="IPR036866">
    <property type="entry name" value="RibonucZ/Hydroxyglut_hydro"/>
</dbReference>
<dbReference type="GO" id="GO:0016787">
    <property type="term" value="F:hydrolase activity"/>
    <property type="evidence" value="ECO:0007669"/>
    <property type="project" value="UniProtKB-KW"/>
</dbReference>
<dbReference type="InterPro" id="IPR001279">
    <property type="entry name" value="Metallo-B-lactamas"/>
</dbReference>
<protein>
    <submittedName>
        <fullName evidence="2">MBL fold metallo-hydrolase</fullName>
        <ecNumber evidence="2">3.-.-.-</ecNumber>
    </submittedName>
</protein>
<evidence type="ECO:0000313" key="2">
    <source>
        <dbReference type="EMBL" id="MFC3704240.1"/>
    </source>
</evidence>
<dbReference type="EC" id="3.-.-.-" evidence="2"/>
<organism evidence="2 3">
    <name type="scientific">Devosia honganensis</name>
    <dbReference type="NCBI Taxonomy" id="1610527"/>
    <lineage>
        <taxon>Bacteria</taxon>
        <taxon>Pseudomonadati</taxon>
        <taxon>Pseudomonadota</taxon>
        <taxon>Alphaproteobacteria</taxon>
        <taxon>Hyphomicrobiales</taxon>
        <taxon>Devosiaceae</taxon>
        <taxon>Devosia</taxon>
    </lineage>
</organism>
<gene>
    <name evidence="2" type="ORF">ACFOOL_05655</name>
</gene>
<dbReference type="SMART" id="SM00849">
    <property type="entry name" value="Lactamase_B"/>
    <property type="match status" value="1"/>
</dbReference>
<keyword evidence="3" id="KW-1185">Reference proteome</keyword>
<accession>A0ABV7X0F3</accession>
<sequence length="325" mass="34890">MIPSPIDHVAPAVRRLVCPMHRFAPVNAWILGEKGTQLIVDTGMPGAETAALWAQSETAGEVAGVEAILCTHMHRDHAGQVPALMRRHGVPLLMTRQEHDRLSRTIGTAPEAGRAGLQAFRRRLGIASAVAATASPIDYSALDPFPQDFTPLEAGMELRLGGMDWQVVLGGGHSVRAACLLAADRSLFLAGDQVLAGAGPHISVWADAPEADPLADYLVFLEGLLVLPDSLLVLPGHGAPFRGLGAQAEALRRRHEQRLGRLHAGLAGAKSPLEMVGLVFSEQAGRRFAELLPGMALGLANHLWHRGRLRRHVDDEGVFRFETIS</sequence>
<dbReference type="Gene3D" id="3.60.15.10">
    <property type="entry name" value="Ribonuclease Z/Hydroxyacylglutathione hydrolase-like"/>
    <property type="match status" value="1"/>
</dbReference>
<dbReference type="SUPFAM" id="SSF56281">
    <property type="entry name" value="Metallo-hydrolase/oxidoreductase"/>
    <property type="match status" value="1"/>
</dbReference>
<evidence type="ECO:0000313" key="3">
    <source>
        <dbReference type="Proteomes" id="UP001595613"/>
    </source>
</evidence>
<comment type="caution">
    <text evidence="2">The sequence shown here is derived from an EMBL/GenBank/DDBJ whole genome shotgun (WGS) entry which is preliminary data.</text>
</comment>
<dbReference type="EMBL" id="JBHRYD010000001">
    <property type="protein sequence ID" value="MFC3704240.1"/>
    <property type="molecule type" value="Genomic_DNA"/>
</dbReference>
<dbReference type="InterPro" id="IPR050855">
    <property type="entry name" value="NDM-1-like"/>
</dbReference>